<sequence>MSVEESCLDGVDVFNANLEMALRVSVSGSAIQCHTTSGSQNPQSRILACPSPIVSRQMRVTPSGRGREGRQQKNNRIKLNKCKNCMNGSIALFAWQISF</sequence>
<organism evidence="1 2">
    <name type="scientific">Portunus trituberculatus</name>
    <name type="common">Swimming crab</name>
    <name type="synonym">Neptunus trituberculatus</name>
    <dbReference type="NCBI Taxonomy" id="210409"/>
    <lineage>
        <taxon>Eukaryota</taxon>
        <taxon>Metazoa</taxon>
        <taxon>Ecdysozoa</taxon>
        <taxon>Arthropoda</taxon>
        <taxon>Crustacea</taxon>
        <taxon>Multicrustacea</taxon>
        <taxon>Malacostraca</taxon>
        <taxon>Eumalacostraca</taxon>
        <taxon>Eucarida</taxon>
        <taxon>Decapoda</taxon>
        <taxon>Pleocyemata</taxon>
        <taxon>Brachyura</taxon>
        <taxon>Eubrachyura</taxon>
        <taxon>Portunoidea</taxon>
        <taxon>Portunidae</taxon>
        <taxon>Portuninae</taxon>
        <taxon>Portunus</taxon>
    </lineage>
</organism>
<evidence type="ECO:0000313" key="2">
    <source>
        <dbReference type="Proteomes" id="UP000324222"/>
    </source>
</evidence>
<evidence type="ECO:0000313" key="1">
    <source>
        <dbReference type="EMBL" id="MPC77088.1"/>
    </source>
</evidence>
<accession>A0A5B7I883</accession>
<dbReference type="EMBL" id="VSRR010044967">
    <property type="protein sequence ID" value="MPC77088.1"/>
    <property type="molecule type" value="Genomic_DNA"/>
</dbReference>
<dbReference type="Proteomes" id="UP000324222">
    <property type="component" value="Unassembled WGS sequence"/>
</dbReference>
<keyword evidence="2" id="KW-1185">Reference proteome</keyword>
<comment type="caution">
    <text evidence="1">The sequence shown here is derived from an EMBL/GenBank/DDBJ whole genome shotgun (WGS) entry which is preliminary data.</text>
</comment>
<protein>
    <submittedName>
        <fullName evidence="1">Uncharacterized protein</fullName>
    </submittedName>
</protein>
<dbReference type="AlphaFoldDB" id="A0A5B7I883"/>
<name>A0A5B7I883_PORTR</name>
<gene>
    <name evidence="1" type="ORF">E2C01_071533</name>
</gene>
<proteinExistence type="predicted"/>
<reference evidence="1 2" key="1">
    <citation type="submission" date="2019-05" db="EMBL/GenBank/DDBJ databases">
        <title>Another draft genome of Portunus trituberculatus and its Hox gene families provides insights of decapod evolution.</title>
        <authorList>
            <person name="Jeong J.-H."/>
            <person name="Song I."/>
            <person name="Kim S."/>
            <person name="Choi T."/>
            <person name="Kim D."/>
            <person name="Ryu S."/>
            <person name="Kim W."/>
        </authorList>
    </citation>
    <scope>NUCLEOTIDE SEQUENCE [LARGE SCALE GENOMIC DNA]</scope>
    <source>
        <tissue evidence="1">Muscle</tissue>
    </source>
</reference>